<gene>
    <name evidence="1" type="ordered locus">MCP_2567</name>
</gene>
<dbReference type="KEGG" id="mpd:MCP_2567"/>
<evidence type="ECO:0000313" key="1">
    <source>
        <dbReference type="EMBL" id="BAI62639.1"/>
    </source>
</evidence>
<dbReference type="STRING" id="304371.MCP_2567"/>
<dbReference type="RefSeq" id="WP_012901313.1">
    <property type="nucleotide sequence ID" value="NC_013665.1"/>
</dbReference>
<dbReference type="GeneID" id="8682314"/>
<dbReference type="EMBL" id="AP011532">
    <property type="protein sequence ID" value="BAI62639.1"/>
    <property type="molecule type" value="Genomic_DNA"/>
</dbReference>
<dbReference type="eggNOG" id="arCOG05788">
    <property type="taxonomic scope" value="Archaea"/>
</dbReference>
<evidence type="ECO:0000313" key="2">
    <source>
        <dbReference type="Proteomes" id="UP000001882"/>
    </source>
</evidence>
<organism evidence="1 2">
    <name type="scientific">Methanocella paludicola (strain DSM 17711 / JCM 13418 / NBRC 101707 / SANAE)</name>
    <dbReference type="NCBI Taxonomy" id="304371"/>
    <lineage>
        <taxon>Archaea</taxon>
        <taxon>Methanobacteriati</taxon>
        <taxon>Methanobacteriota</taxon>
        <taxon>Stenosarchaea group</taxon>
        <taxon>Methanomicrobia</taxon>
        <taxon>Methanocellales</taxon>
        <taxon>Methanocellaceae</taxon>
        <taxon>Methanocella</taxon>
    </lineage>
</organism>
<keyword evidence="2" id="KW-1185">Reference proteome</keyword>
<dbReference type="AlphaFoldDB" id="D1Z1R7"/>
<dbReference type="OrthoDB" id="85914at2157"/>
<protein>
    <submittedName>
        <fullName evidence="1">Uncharacterized protein</fullName>
    </submittedName>
</protein>
<dbReference type="InParanoid" id="D1Z1R7"/>
<reference evidence="2" key="3">
    <citation type="journal article" date="2011" name="PLoS ONE">
        <title>Genome sequence of a mesophilic hydrogenotrophic methanogen Methanocella paludicola, the first cultivated representative of the order Methanocellales.</title>
        <authorList>
            <person name="Sakai S."/>
            <person name="Takaki Y."/>
            <person name="Shimamura S."/>
            <person name="Sekine M."/>
            <person name="Tajima T."/>
            <person name="Kosugi H."/>
            <person name="Ichikawa N."/>
            <person name="Tasumi E."/>
            <person name="Hiraki A.T."/>
            <person name="Shimizu A."/>
            <person name="Kato Y."/>
            <person name="Nishiko R."/>
            <person name="Mori K."/>
            <person name="Fujita N."/>
            <person name="Imachi H."/>
            <person name="Takai K."/>
        </authorList>
    </citation>
    <scope>NUCLEOTIDE SEQUENCE [LARGE SCALE GENOMIC DNA]</scope>
    <source>
        <strain evidence="2">DSM 17711 / JCM 13418 / NBRC 101707 / SANAE</strain>
    </source>
</reference>
<reference evidence="1 2" key="1">
    <citation type="journal article" date="2007" name="Appl. Environ. Microbiol.">
        <title>Isolation of key methanogens for global methane emission from rice paddy fields: a novel isolate affiliated with the clone cluster rice cluster I.</title>
        <authorList>
            <person name="Sakai S."/>
            <person name="Imachi H."/>
            <person name="Sekiguchi Y."/>
            <person name="Ohashi A."/>
            <person name="Harada H."/>
            <person name="Kamagata Y."/>
        </authorList>
    </citation>
    <scope>NUCLEOTIDE SEQUENCE [LARGE SCALE GENOMIC DNA]</scope>
    <source>
        <strain evidence="2">DSM 17711 / JCM 13418 / NBRC 101707 / SANAE</strain>
    </source>
</reference>
<accession>D1Z1R7</accession>
<proteinExistence type="predicted"/>
<sequence>MAFSVDFAAAYTVLAILLVCTFFTATNIMSAGLTAGYAGELDPLAGRIGDVLLKEPGEPSDWHMGPQATGSPAIIGLSDGDPNILSVYKVDGLYMFNASALKKAVGLDDEGQYGLRIEIDSLDGTISRAAGYPLPPDTMDVCKSRRIAAIKDQDGIYREAEVNVYLWRKDVGAR</sequence>
<reference evidence="1 2" key="2">
    <citation type="journal article" date="2008" name="Int. J. Syst. Evol. Microbiol.">
        <title>Methanocella paludicola gen. nov., sp. nov., a methane-producing archaeon, the first isolate of the lineage 'Rice Cluster I', and proposal of the new archaeal order Methanocellales ord. nov.</title>
        <authorList>
            <person name="Sakai S."/>
            <person name="Imachi H."/>
            <person name="Hanada S."/>
            <person name="Ohashi A."/>
            <person name="Harada H."/>
            <person name="Kamagata Y."/>
        </authorList>
    </citation>
    <scope>NUCLEOTIDE SEQUENCE [LARGE SCALE GENOMIC DNA]</scope>
    <source>
        <strain evidence="2">DSM 17711 / JCM 13418 / NBRC 101707 / SANAE</strain>
    </source>
</reference>
<dbReference type="Proteomes" id="UP000001882">
    <property type="component" value="Chromosome"/>
</dbReference>
<name>D1Z1R7_METPS</name>